<feature type="domain" description="SCP" evidence="1">
    <location>
        <begin position="233"/>
        <end position="397"/>
    </location>
</feature>
<dbReference type="InterPro" id="IPR014044">
    <property type="entry name" value="CAP_dom"/>
</dbReference>
<keyword evidence="3" id="KW-1185">Reference proteome</keyword>
<dbReference type="CDD" id="cd05380">
    <property type="entry name" value="CAP_euk"/>
    <property type="match status" value="2"/>
</dbReference>
<dbReference type="InterPro" id="IPR035940">
    <property type="entry name" value="CAP_sf"/>
</dbReference>
<feature type="domain" description="SCP" evidence="1">
    <location>
        <begin position="26"/>
        <end position="183"/>
    </location>
</feature>
<name>A0A368F7J2_ANCCA</name>
<dbReference type="SMART" id="SM00198">
    <property type="entry name" value="SCP"/>
    <property type="match status" value="2"/>
</dbReference>
<feature type="non-terminal residue" evidence="2">
    <location>
        <position position="1"/>
    </location>
</feature>
<dbReference type="OrthoDB" id="5849517at2759"/>
<reference evidence="2 3" key="1">
    <citation type="submission" date="2014-10" db="EMBL/GenBank/DDBJ databases">
        <title>Draft genome of the hookworm Ancylostoma caninum.</title>
        <authorList>
            <person name="Mitreva M."/>
        </authorList>
    </citation>
    <scope>NUCLEOTIDE SEQUENCE [LARGE SCALE GENOMIC DNA]</scope>
    <source>
        <strain evidence="2 3">Baltimore</strain>
    </source>
</reference>
<dbReference type="Proteomes" id="UP000252519">
    <property type="component" value="Unassembled WGS sequence"/>
</dbReference>
<gene>
    <name evidence="2" type="ORF">ANCCAN_26187</name>
</gene>
<dbReference type="SUPFAM" id="SSF55797">
    <property type="entry name" value="PR-1-like"/>
    <property type="match status" value="2"/>
</dbReference>
<organism evidence="2 3">
    <name type="scientific">Ancylostoma caninum</name>
    <name type="common">Dog hookworm</name>
    <dbReference type="NCBI Taxonomy" id="29170"/>
    <lineage>
        <taxon>Eukaryota</taxon>
        <taxon>Metazoa</taxon>
        <taxon>Ecdysozoa</taxon>
        <taxon>Nematoda</taxon>
        <taxon>Chromadorea</taxon>
        <taxon>Rhabditida</taxon>
        <taxon>Rhabditina</taxon>
        <taxon>Rhabditomorpha</taxon>
        <taxon>Strongyloidea</taxon>
        <taxon>Ancylostomatidae</taxon>
        <taxon>Ancylostomatinae</taxon>
        <taxon>Ancylostoma</taxon>
    </lineage>
</organism>
<sequence>AVVPDVLVTVEATTRFNCRNSLISDEWRQYVLDELNDYRRSLARGEVYDATKNFLPKAKDMNELKWDCNLEEVAYKSLQSLMSTCDVPLFSISRPYQTMQKRFKRKECNITSQAKVLLYGWWKEIKNTTVKYVNGNPSVPTGLEFIVMATATTTGFACTYEFCNNMPRGIIACIYDDKTTDVSVANRIIYQATQNTQEICSSCSKNCIKSLCNVPHTPVTLPTTCSDDKLTQDSNNAALWMHNYYRKLLASGWAKDKKSKSGYALTAKKMLKLEYDCAPAAGGISNGATKTYDLIKDCPKSGNPTPSNGYSMNFLRLKNHTISEQEALEQAIKKWWGVLETKGLGSENTFSDNSEIASFAKMAHDGTEKLACAVQNCKQNGETLVACQYSPAIQDGDKIYETGKVCGGCKALSKKCSDPAGLCE</sequence>
<evidence type="ECO:0000259" key="1">
    <source>
        <dbReference type="SMART" id="SM00198"/>
    </source>
</evidence>
<dbReference type="InterPro" id="IPR001283">
    <property type="entry name" value="CRISP-related"/>
</dbReference>
<dbReference type="PANTHER" id="PTHR10334">
    <property type="entry name" value="CYSTEINE-RICH SECRETORY PROTEIN-RELATED"/>
    <property type="match status" value="1"/>
</dbReference>
<dbReference type="STRING" id="29170.A0A368F7J2"/>
<evidence type="ECO:0000313" key="3">
    <source>
        <dbReference type="Proteomes" id="UP000252519"/>
    </source>
</evidence>
<dbReference type="Gene3D" id="3.40.33.10">
    <property type="entry name" value="CAP"/>
    <property type="match status" value="2"/>
</dbReference>
<comment type="caution">
    <text evidence="2">The sequence shown here is derived from an EMBL/GenBank/DDBJ whole genome shotgun (WGS) entry which is preliminary data.</text>
</comment>
<protein>
    <submittedName>
        <fullName evidence="2">SCP-like protein</fullName>
    </submittedName>
</protein>
<accession>A0A368F7J2</accession>
<evidence type="ECO:0000313" key="2">
    <source>
        <dbReference type="EMBL" id="RCN28076.1"/>
    </source>
</evidence>
<dbReference type="AlphaFoldDB" id="A0A368F7J2"/>
<dbReference type="Pfam" id="PF00188">
    <property type="entry name" value="CAP"/>
    <property type="match status" value="2"/>
</dbReference>
<proteinExistence type="predicted"/>
<dbReference type="EMBL" id="JOJR01003078">
    <property type="protein sequence ID" value="RCN28076.1"/>
    <property type="molecule type" value="Genomic_DNA"/>
</dbReference>